<name>A0A6J4LSB1_9ACTN</name>
<keyword evidence="1" id="KW-0812">Transmembrane</keyword>
<proteinExistence type="predicted"/>
<evidence type="ECO:0008006" key="3">
    <source>
        <dbReference type="Google" id="ProtNLM"/>
    </source>
</evidence>
<dbReference type="AlphaFoldDB" id="A0A6J4LSB1"/>
<protein>
    <recommendedName>
        <fullName evidence="3">Heme exporter protein D</fullName>
    </recommendedName>
</protein>
<keyword evidence="1" id="KW-0472">Membrane</keyword>
<evidence type="ECO:0000256" key="1">
    <source>
        <dbReference type="SAM" id="Phobius"/>
    </source>
</evidence>
<organism evidence="2">
    <name type="scientific">uncultured Nocardioidaceae bacterium</name>
    <dbReference type="NCBI Taxonomy" id="253824"/>
    <lineage>
        <taxon>Bacteria</taxon>
        <taxon>Bacillati</taxon>
        <taxon>Actinomycetota</taxon>
        <taxon>Actinomycetes</taxon>
        <taxon>Propionibacteriales</taxon>
        <taxon>Nocardioidaceae</taxon>
        <taxon>environmental samples</taxon>
    </lineage>
</organism>
<keyword evidence="1" id="KW-1133">Transmembrane helix</keyword>
<feature type="transmembrane region" description="Helical" evidence="1">
    <location>
        <begin position="26"/>
        <end position="46"/>
    </location>
</feature>
<dbReference type="EMBL" id="CADCUF010000195">
    <property type="protein sequence ID" value="CAA9340763.1"/>
    <property type="molecule type" value="Genomic_DNA"/>
</dbReference>
<evidence type="ECO:0000313" key="2">
    <source>
        <dbReference type="EMBL" id="CAA9340763.1"/>
    </source>
</evidence>
<gene>
    <name evidence="2" type="ORF">AVDCRST_MAG24-1273</name>
</gene>
<accession>A0A6J4LSB1</accession>
<sequence>MSATWLATGLVTLTEGTTPDASQVKPGWVAFAIVVALCVVTTLLWLNMRKQLGRIRFEEKDTQRRRRSSDQPPVE</sequence>
<reference evidence="2" key="1">
    <citation type="submission" date="2020-02" db="EMBL/GenBank/DDBJ databases">
        <authorList>
            <person name="Meier V. D."/>
        </authorList>
    </citation>
    <scope>NUCLEOTIDE SEQUENCE</scope>
    <source>
        <strain evidence="2">AVDCRST_MAG24</strain>
    </source>
</reference>